<name>A0ABS8H7M9_9SPHN</name>
<evidence type="ECO:0008006" key="3">
    <source>
        <dbReference type="Google" id="ProtNLM"/>
    </source>
</evidence>
<gene>
    <name evidence="1" type="ORF">LL253_17855</name>
</gene>
<dbReference type="RefSeq" id="WP_228228031.1">
    <property type="nucleotide sequence ID" value="NZ_JAJGNP010000021.1"/>
</dbReference>
<accession>A0ABS8H7M9</accession>
<proteinExistence type="predicted"/>
<dbReference type="EMBL" id="JAJGNP010000021">
    <property type="protein sequence ID" value="MCC4234540.1"/>
    <property type="molecule type" value="Genomic_DNA"/>
</dbReference>
<evidence type="ECO:0000313" key="2">
    <source>
        <dbReference type="Proteomes" id="UP001198830"/>
    </source>
</evidence>
<reference evidence="1 2" key="1">
    <citation type="submission" date="2021-10" db="EMBL/GenBank/DDBJ databases">
        <title>The diversity and Nitrogen Metabolism of Culturable Nitrate-Utilizing Bacteria Within the Oxygen Minimum Zone of the Changjiang (Yangtze River)Estuary.</title>
        <authorList>
            <person name="Zhang D."/>
            <person name="Zheng J."/>
            <person name="Liu S."/>
            <person name="He W."/>
        </authorList>
    </citation>
    <scope>NUCLEOTIDE SEQUENCE [LARGE SCALE GENOMIC DNA]</scope>
    <source>
        <strain evidence="1 2">FXH275-2</strain>
    </source>
</reference>
<organism evidence="1 2">
    <name type="scientific">Sphingobium soli</name>
    <dbReference type="NCBI Taxonomy" id="1591116"/>
    <lineage>
        <taxon>Bacteria</taxon>
        <taxon>Pseudomonadati</taxon>
        <taxon>Pseudomonadota</taxon>
        <taxon>Alphaproteobacteria</taxon>
        <taxon>Sphingomonadales</taxon>
        <taxon>Sphingomonadaceae</taxon>
        <taxon>Sphingobium</taxon>
    </lineage>
</organism>
<dbReference type="Proteomes" id="UP001198830">
    <property type="component" value="Unassembled WGS sequence"/>
</dbReference>
<evidence type="ECO:0000313" key="1">
    <source>
        <dbReference type="EMBL" id="MCC4234540.1"/>
    </source>
</evidence>
<protein>
    <recommendedName>
        <fullName evidence="3">DUF3168 domain-containing protein</fullName>
    </recommendedName>
</protein>
<keyword evidence="2" id="KW-1185">Reference proteome</keyword>
<sequence>MSLRHEVDQAVLSLVRAALPDHEVIGLEDGAERARRTGEFETVTLRDGQLEEEGVDLCPPTWHWVHRVPVELRAYKQTTPLRVVIDRIAGKIGAAIAADRFLGGLVGYLDVSGLDVEPLSSFGSRTELGATFDIVATYSSDRPL</sequence>
<comment type="caution">
    <text evidence="1">The sequence shown here is derived from an EMBL/GenBank/DDBJ whole genome shotgun (WGS) entry which is preliminary data.</text>
</comment>